<dbReference type="GO" id="GO:0005886">
    <property type="term" value="C:plasma membrane"/>
    <property type="evidence" value="ECO:0007669"/>
    <property type="project" value="UniProtKB-SubCell"/>
</dbReference>
<comment type="caution">
    <text evidence="7">The sequence shown here is derived from an EMBL/GenBank/DDBJ whole genome shotgun (WGS) entry which is preliminary data.</text>
</comment>
<keyword evidence="3 6" id="KW-0812">Transmembrane</keyword>
<feature type="transmembrane region" description="Helical" evidence="6">
    <location>
        <begin position="114"/>
        <end position="140"/>
    </location>
</feature>
<evidence type="ECO:0000256" key="2">
    <source>
        <dbReference type="ARBA" id="ARBA00022475"/>
    </source>
</evidence>
<keyword evidence="5 6" id="KW-0472">Membrane</keyword>
<proteinExistence type="predicted"/>
<evidence type="ECO:0000256" key="6">
    <source>
        <dbReference type="SAM" id="Phobius"/>
    </source>
</evidence>
<evidence type="ECO:0000256" key="4">
    <source>
        <dbReference type="ARBA" id="ARBA00022989"/>
    </source>
</evidence>
<dbReference type="InterPro" id="IPR050367">
    <property type="entry name" value="APC_superfamily"/>
</dbReference>
<evidence type="ECO:0000313" key="7">
    <source>
        <dbReference type="EMBL" id="PSB24158.1"/>
    </source>
</evidence>
<evidence type="ECO:0000256" key="1">
    <source>
        <dbReference type="ARBA" id="ARBA00004651"/>
    </source>
</evidence>
<accession>A0A2T1DUH7</accession>
<feature type="transmembrane region" description="Helical" evidence="6">
    <location>
        <begin position="46"/>
        <end position="68"/>
    </location>
</feature>
<feature type="transmembrane region" description="Helical" evidence="6">
    <location>
        <begin position="195"/>
        <end position="214"/>
    </location>
</feature>
<keyword evidence="4 6" id="KW-1133">Transmembrane helix</keyword>
<sequence>METTEDTASLKRVFGLPTLVIYGVGDILGAGIYAVVGKIAGLSGAFVWASFLVAMSVAALTALSYAELGSRFPLSGGVACFVHRAFRTEWLSVVVGWLMFCTCLVSMATLSKAFAGYLTTFAPIFPAWLVVLALFGGLALINFRGMQESSSLNIFCTTLEVSGLLIVILVSALFVSGGAASNAAVAVPVVSGQTLGWVAIFQGAALAFYAFIGFEDIVNVAEEVKDPERNVPRAILLSLSIAGVIYILVAWLATQVLSPAELSASGAPLLDVVLRAQPNFPGVVFTFIALFAVLNTALLNFITASRLLFGMSRDGLLPAWFSKLHATRATPYRTIVVILPIAIFLALSGTLQFLAGTTATLILAMFCLVNLSLLIIKRREAETEGFRVPAIVPLLALGSNVVLIAFASRESHLLATAFTGLGFLLVLMRNALMKQKAT</sequence>
<feature type="transmembrane region" description="Helical" evidence="6">
    <location>
        <begin position="353"/>
        <end position="376"/>
    </location>
</feature>
<feature type="transmembrane region" description="Helical" evidence="6">
    <location>
        <begin position="413"/>
        <end position="432"/>
    </location>
</feature>
<feature type="transmembrane region" description="Helical" evidence="6">
    <location>
        <begin position="19"/>
        <end position="40"/>
    </location>
</feature>
<feature type="transmembrane region" description="Helical" evidence="6">
    <location>
        <begin position="89"/>
        <end position="108"/>
    </location>
</feature>
<organism evidence="7 8">
    <name type="scientific">Stenomitos frigidus ULC18</name>
    <dbReference type="NCBI Taxonomy" id="2107698"/>
    <lineage>
        <taxon>Bacteria</taxon>
        <taxon>Bacillati</taxon>
        <taxon>Cyanobacteriota</taxon>
        <taxon>Cyanophyceae</taxon>
        <taxon>Leptolyngbyales</taxon>
        <taxon>Leptolyngbyaceae</taxon>
        <taxon>Stenomitos</taxon>
    </lineage>
</organism>
<dbReference type="PANTHER" id="PTHR42770:SF11">
    <property type="entry name" value="INNER MEMBRANE TRANSPORT PROTEIN YBAT"/>
    <property type="match status" value="1"/>
</dbReference>
<dbReference type="GO" id="GO:0022857">
    <property type="term" value="F:transmembrane transporter activity"/>
    <property type="evidence" value="ECO:0007669"/>
    <property type="project" value="InterPro"/>
</dbReference>
<feature type="transmembrane region" description="Helical" evidence="6">
    <location>
        <begin position="330"/>
        <end position="347"/>
    </location>
</feature>
<reference evidence="7 8" key="2">
    <citation type="submission" date="2018-03" db="EMBL/GenBank/DDBJ databases">
        <title>The ancient ancestry and fast evolution of plastids.</title>
        <authorList>
            <person name="Moore K.R."/>
            <person name="Magnabosco C."/>
            <person name="Momper L."/>
            <person name="Gold D.A."/>
            <person name="Bosak T."/>
            <person name="Fournier G.P."/>
        </authorList>
    </citation>
    <scope>NUCLEOTIDE SEQUENCE [LARGE SCALE GENOMIC DNA]</scope>
    <source>
        <strain evidence="7 8">ULC18</strain>
    </source>
</reference>
<reference evidence="8" key="1">
    <citation type="submission" date="2018-02" db="EMBL/GenBank/DDBJ databases">
        <authorList>
            <person name="Moore K."/>
            <person name="Momper L."/>
        </authorList>
    </citation>
    <scope>NUCLEOTIDE SEQUENCE [LARGE SCALE GENOMIC DNA]</scope>
    <source>
        <strain evidence="8">ULC18</strain>
    </source>
</reference>
<dbReference type="Gene3D" id="1.20.1740.10">
    <property type="entry name" value="Amino acid/polyamine transporter I"/>
    <property type="match status" value="1"/>
</dbReference>
<dbReference type="InterPro" id="IPR002293">
    <property type="entry name" value="AA/rel_permease1"/>
</dbReference>
<keyword evidence="2" id="KW-1003">Cell membrane</keyword>
<dbReference type="Pfam" id="PF13520">
    <property type="entry name" value="AA_permease_2"/>
    <property type="match status" value="1"/>
</dbReference>
<feature type="transmembrane region" description="Helical" evidence="6">
    <location>
        <begin position="152"/>
        <end position="175"/>
    </location>
</feature>
<dbReference type="PANTHER" id="PTHR42770">
    <property type="entry name" value="AMINO ACID TRANSPORTER-RELATED"/>
    <property type="match status" value="1"/>
</dbReference>
<dbReference type="OrthoDB" id="9804700at2"/>
<protein>
    <submittedName>
        <fullName evidence="7">Amino acid transporter</fullName>
    </submittedName>
</protein>
<evidence type="ECO:0000256" key="5">
    <source>
        <dbReference type="ARBA" id="ARBA00023136"/>
    </source>
</evidence>
<keyword evidence="8" id="KW-1185">Reference proteome</keyword>
<gene>
    <name evidence="7" type="ORF">C7B82_28095</name>
</gene>
<name>A0A2T1DUH7_9CYAN</name>
<evidence type="ECO:0000256" key="3">
    <source>
        <dbReference type="ARBA" id="ARBA00022692"/>
    </source>
</evidence>
<evidence type="ECO:0000313" key="8">
    <source>
        <dbReference type="Proteomes" id="UP000239576"/>
    </source>
</evidence>
<feature type="transmembrane region" description="Helical" evidence="6">
    <location>
        <begin position="234"/>
        <end position="253"/>
    </location>
</feature>
<dbReference type="AlphaFoldDB" id="A0A2T1DUH7"/>
<feature type="transmembrane region" description="Helical" evidence="6">
    <location>
        <begin position="388"/>
        <end position="407"/>
    </location>
</feature>
<comment type="subcellular location">
    <subcellularLocation>
        <location evidence="1">Cell membrane</location>
        <topology evidence="1">Multi-pass membrane protein</topology>
    </subcellularLocation>
</comment>
<dbReference type="PIRSF" id="PIRSF006060">
    <property type="entry name" value="AA_transporter"/>
    <property type="match status" value="1"/>
</dbReference>
<dbReference type="Proteomes" id="UP000239576">
    <property type="component" value="Unassembled WGS sequence"/>
</dbReference>
<feature type="transmembrane region" description="Helical" evidence="6">
    <location>
        <begin position="283"/>
        <end position="309"/>
    </location>
</feature>
<dbReference type="RefSeq" id="WP_106260322.1">
    <property type="nucleotide sequence ID" value="NZ_CAWNSW010000053.1"/>
</dbReference>
<dbReference type="EMBL" id="PVWK01000152">
    <property type="protein sequence ID" value="PSB24158.1"/>
    <property type="molecule type" value="Genomic_DNA"/>
</dbReference>